<name>A0A6N6JMH3_9RHOB</name>
<keyword evidence="3" id="KW-1185">Reference proteome</keyword>
<organism evidence="2 3">
    <name type="scientific">Litoreibacter roseus</name>
    <dbReference type="NCBI Taxonomy" id="2601869"/>
    <lineage>
        <taxon>Bacteria</taxon>
        <taxon>Pseudomonadati</taxon>
        <taxon>Pseudomonadota</taxon>
        <taxon>Alphaproteobacteria</taxon>
        <taxon>Rhodobacterales</taxon>
        <taxon>Roseobacteraceae</taxon>
        <taxon>Litoreibacter</taxon>
    </lineage>
</organism>
<dbReference type="RefSeq" id="WP_159810740.1">
    <property type="nucleotide sequence ID" value="NZ_BLJE01000007.1"/>
</dbReference>
<protein>
    <submittedName>
        <fullName evidence="2">Uncharacterized protein</fullName>
    </submittedName>
</protein>
<accession>A0A6N6JMH3</accession>
<sequence length="314" mass="33084">MDNSTEIRAHLPAASQPRKRRSGIVAILAVAVALGLLAYGALYTRTGVDVMFTLFAPDQSIPDLNPDGPPIQPTANLVRADTRSLPLAILQPSGIAWDPTDERFLVATDQAELFELPPSLDAVKSSTVINGAPLLLRQGQIETVTISDERAFIAGDYDEIAVWSKGSGGWQTEPGLPLGLGGLPTVGEIAAMSVDPATGTLVLSDEGQGLLLSLQDGTALRLQLTGDLRPSRSVSEYQIVGLHHGGDKIVALAAGWNDLLYIDPVTGEISTVYSLVDAGEVSGIALRKDQAFVTVDHEYSEASPGVAVYALPPD</sequence>
<keyword evidence="1" id="KW-0472">Membrane</keyword>
<dbReference type="SUPFAM" id="SSF63829">
    <property type="entry name" value="Calcium-dependent phosphotriesterase"/>
    <property type="match status" value="1"/>
</dbReference>
<evidence type="ECO:0000313" key="2">
    <source>
        <dbReference type="EMBL" id="GFE67090.1"/>
    </source>
</evidence>
<dbReference type="AlphaFoldDB" id="A0A6N6JMH3"/>
<reference evidence="2 3" key="1">
    <citation type="submission" date="2019-12" db="EMBL/GenBank/DDBJ databases">
        <title>Litoreibacter badius sp. nov., a novel bacteriochlorophyll a-containing bacterium in the genus Litoreibacter.</title>
        <authorList>
            <person name="Kanamuro M."/>
            <person name="Takabe Y."/>
            <person name="Mori K."/>
            <person name="Takaichi S."/>
            <person name="Hanada S."/>
        </authorList>
    </citation>
    <scope>NUCLEOTIDE SEQUENCE [LARGE SCALE GENOMIC DNA]</scope>
    <source>
        <strain evidence="2 3">K6</strain>
    </source>
</reference>
<evidence type="ECO:0000256" key="1">
    <source>
        <dbReference type="SAM" id="Phobius"/>
    </source>
</evidence>
<comment type="caution">
    <text evidence="2">The sequence shown here is derived from an EMBL/GenBank/DDBJ whole genome shotgun (WGS) entry which is preliminary data.</text>
</comment>
<gene>
    <name evidence="2" type="ORF">KIN_41640</name>
</gene>
<keyword evidence="1" id="KW-1133">Transmembrane helix</keyword>
<dbReference type="Proteomes" id="UP000436822">
    <property type="component" value="Unassembled WGS sequence"/>
</dbReference>
<dbReference type="EMBL" id="BLJE01000007">
    <property type="protein sequence ID" value="GFE67090.1"/>
    <property type="molecule type" value="Genomic_DNA"/>
</dbReference>
<proteinExistence type="predicted"/>
<keyword evidence="1" id="KW-0812">Transmembrane</keyword>
<feature type="transmembrane region" description="Helical" evidence="1">
    <location>
        <begin position="24"/>
        <end position="43"/>
    </location>
</feature>
<evidence type="ECO:0000313" key="3">
    <source>
        <dbReference type="Proteomes" id="UP000436822"/>
    </source>
</evidence>